<gene>
    <name evidence="2" type="ORF">B0A66_11995</name>
</gene>
<feature type="signal peptide" evidence="1">
    <location>
        <begin position="1"/>
        <end position="19"/>
    </location>
</feature>
<protein>
    <recommendedName>
        <fullName evidence="4">Lipoprotein</fullName>
    </recommendedName>
</protein>
<evidence type="ECO:0000313" key="3">
    <source>
        <dbReference type="Proteomes" id="UP000198345"/>
    </source>
</evidence>
<dbReference type="AlphaFoldDB" id="A0A226HAJ0"/>
<organism evidence="2 3">
    <name type="scientific">Flavobacterium hercynium</name>
    <dbReference type="NCBI Taxonomy" id="387094"/>
    <lineage>
        <taxon>Bacteria</taxon>
        <taxon>Pseudomonadati</taxon>
        <taxon>Bacteroidota</taxon>
        <taxon>Flavobacteriia</taxon>
        <taxon>Flavobacteriales</taxon>
        <taxon>Flavobacteriaceae</taxon>
        <taxon>Flavobacterium</taxon>
    </lineage>
</organism>
<dbReference type="Proteomes" id="UP000198345">
    <property type="component" value="Unassembled WGS sequence"/>
</dbReference>
<dbReference type="OrthoDB" id="1186960at2"/>
<name>A0A226HAJ0_9FLAO</name>
<feature type="chain" id="PRO_5012307941" description="Lipoprotein" evidence="1">
    <location>
        <begin position="20"/>
        <end position="242"/>
    </location>
</feature>
<proteinExistence type="predicted"/>
<evidence type="ECO:0000313" key="2">
    <source>
        <dbReference type="EMBL" id="OXA91094.1"/>
    </source>
</evidence>
<evidence type="ECO:0008006" key="4">
    <source>
        <dbReference type="Google" id="ProtNLM"/>
    </source>
</evidence>
<keyword evidence="1" id="KW-0732">Signal</keyword>
<comment type="caution">
    <text evidence="2">The sequence shown here is derived from an EMBL/GenBank/DDBJ whole genome shotgun (WGS) entry which is preliminary data.</text>
</comment>
<dbReference type="RefSeq" id="WP_089050080.1">
    <property type="nucleotide sequence ID" value="NZ_FXTV01000023.1"/>
</dbReference>
<accession>A0A226HAJ0</accession>
<sequence length="242" mass="27093">MTKNLAVLLLLICLGCHTAKIKNEDYKFSSSTTELGSIGTSAVTYNKTMFSTKAFPQLENPIRLEIGIVPYNKKLNKIYNSKAKFNQNQQKIAYIDSLPVKPEVAIIKILDFAGLVKEINSDYNSTILQLLINNQSSKIVSSIAVNVSADEISKIKQADAFYLSNNQYKKYVISLYKSGKKTESITINPESVVAYQLSSFCWSVSERGNWYIADIVNEYSSCKGSTKSKISDKKKTKSLYDL</sequence>
<evidence type="ECO:0000256" key="1">
    <source>
        <dbReference type="SAM" id="SignalP"/>
    </source>
</evidence>
<reference evidence="2 3" key="1">
    <citation type="submission" date="2016-11" db="EMBL/GenBank/DDBJ databases">
        <title>Whole genomes of Flavobacteriaceae.</title>
        <authorList>
            <person name="Stine C."/>
            <person name="Li C."/>
            <person name="Tadesse D."/>
        </authorList>
    </citation>
    <scope>NUCLEOTIDE SEQUENCE [LARGE SCALE GENOMIC DNA]</scope>
    <source>
        <strain evidence="2 3">DSM 18292</strain>
    </source>
</reference>
<dbReference type="EMBL" id="MUGW01000023">
    <property type="protein sequence ID" value="OXA91094.1"/>
    <property type="molecule type" value="Genomic_DNA"/>
</dbReference>
<keyword evidence="3" id="KW-1185">Reference proteome</keyword>